<organism evidence="2 3">
    <name type="scientific">Aspergillus sclerotialis</name>
    <dbReference type="NCBI Taxonomy" id="2070753"/>
    <lineage>
        <taxon>Eukaryota</taxon>
        <taxon>Fungi</taxon>
        <taxon>Dikarya</taxon>
        <taxon>Ascomycota</taxon>
        <taxon>Pezizomycotina</taxon>
        <taxon>Eurotiomycetes</taxon>
        <taxon>Eurotiomycetidae</taxon>
        <taxon>Eurotiales</taxon>
        <taxon>Aspergillaceae</taxon>
        <taxon>Aspergillus</taxon>
        <taxon>Aspergillus subgen. Polypaecilum</taxon>
    </lineage>
</organism>
<dbReference type="Proteomes" id="UP000266188">
    <property type="component" value="Unassembled WGS sequence"/>
</dbReference>
<name>A0A3A2ZXZ7_9EURO</name>
<accession>A0A3A2ZXZ7</accession>
<dbReference type="PANTHER" id="PTHR42921:SF1">
    <property type="entry name" value="ACETOACETYL-COA SYNTHETASE"/>
    <property type="match status" value="1"/>
</dbReference>
<dbReference type="Gene3D" id="3.40.50.12780">
    <property type="entry name" value="N-terminal domain of ligase-like"/>
    <property type="match status" value="1"/>
</dbReference>
<dbReference type="Pfam" id="PF00501">
    <property type="entry name" value="AMP-binding"/>
    <property type="match status" value="1"/>
</dbReference>
<evidence type="ECO:0000313" key="2">
    <source>
        <dbReference type="EMBL" id="RJE22875.1"/>
    </source>
</evidence>
<dbReference type="InterPro" id="IPR042099">
    <property type="entry name" value="ANL_N_sf"/>
</dbReference>
<dbReference type="PANTHER" id="PTHR42921">
    <property type="entry name" value="ACETOACETYL-COA SYNTHETASE"/>
    <property type="match status" value="1"/>
</dbReference>
<dbReference type="STRING" id="2070753.A0A3A2ZXZ7"/>
<keyword evidence="3" id="KW-1185">Reference proteome</keyword>
<reference evidence="3" key="1">
    <citation type="submission" date="2017-02" db="EMBL/GenBank/DDBJ databases">
        <authorList>
            <person name="Tafer H."/>
            <person name="Lopandic K."/>
        </authorList>
    </citation>
    <scope>NUCLEOTIDE SEQUENCE [LARGE SCALE GENOMIC DNA]</scope>
    <source>
        <strain evidence="3">CBS 366.77</strain>
    </source>
</reference>
<dbReference type="OrthoDB" id="10253869at2759"/>
<feature type="domain" description="AMP-dependent synthetase/ligase" evidence="1">
    <location>
        <begin position="106"/>
        <end position="225"/>
    </location>
</feature>
<protein>
    <submittedName>
        <fullName evidence="2">Acetoacetyl-CoA synthase</fullName>
    </submittedName>
</protein>
<evidence type="ECO:0000259" key="1">
    <source>
        <dbReference type="Pfam" id="PF00501"/>
    </source>
</evidence>
<dbReference type="GO" id="GO:0030729">
    <property type="term" value="F:acetoacetate-CoA ligase activity"/>
    <property type="evidence" value="ECO:0007669"/>
    <property type="project" value="TreeGrafter"/>
</dbReference>
<sequence>MTIDNHEPEIVSRPSQRRTIMSMDEYREHVNKSFYLRHRDTKDLHKWSVEHPHDFWIELYAYLDLAPPLPFTIKKAYDDTVPMSSIPPFFGGHDINYAENVLFAKPDPDAVALAGIREGQDIYEDQGEIITWRDFRESVRQIASALRQSGIKKGDRVAAVVATSTWAVLVFHAAASIGAIFTSISPELGVEGCISRLQQVTPSVVFVDSHAIYKGKAVPTKQKIEKILLRLKRQPQVYVIPIAADGLGNFHLWANF</sequence>
<comment type="caution">
    <text evidence="2">The sequence shown here is derived from an EMBL/GenBank/DDBJ whole genome shotgun (WGS) entry which is preliminary data.</text>
</comment>
<dbReference type="InterPro" id="IPR000873">
    <property type="entry name" value="AMP-dep_synth/lig_dom"/>
</dbReference>
<proteinExistence type="predicted"/>
<dbReference type="AlphaFoldDB" id="A0A3A2ZXZ7"/>
<dbReference type="EMBL" id="MVGC01000146">
    <property type="protein sequence ID" value="RJE22875.1"/>
    <property type="molecule type" value="Genomic_DNA"/>
</dbReference>
<evidence type="ECO:0000313" key="3">
    <source>
        <dbReference type="Proteomes" id="UP000266188"/>
    </source>
</evidence>
<gene>
    <name evidence="2" type="ORF">PHISCL_04771</name>
</gene>
<dbReference type="SUPFAM" id="SSF56801">
    <property type="entry name" value="Acetyl-CoA synthetase-like"/>
    <property type="match status" value="1"/>
</dbReference>